<comment type="caution">
    <text evidence="1">The sequence shown here is derived from an EMBL/GenBank/DDBJ whole genome shotgun (WGS) entry which is preliminary data.</text>
</comment>
<dbReference type="SUPFAM" id="SSF52096">
    <property type="entry name" value="ClpP/crotonase"/>
    <property type="match status" value="1"/>
</dbReference>
<dbReference type="InterPro" id="IPR029045">
    <property type="entry name" value="ClpP/crotonase-like_dom_sf"/>
</dbReference>
<dbReference type="InterPro" id="IPR001753">
    <property type="entry name" value="Enoyl-CoA_hydra/iso"/>
</dbReference>
<evidence type="ECO:0000313" key="2">
    <source>
        <dbReference type="Proteomes" id="UP000598633"/>
    </source>
</evidence>
<dbReference type="EMBL" id="JACXWA010000109">
    <property type="protein sequence ID" value="MBD3871018.1"/>
    <property type="molecule type" value="Genomic_DNA"/>
</dbReference>
<accession>A0A8J6Y5G6</accession>
<name>A0A8J6Y5G6_9BACT</name>
<proteinExistence type="predicted"/>
<evidence type="ECO:0000313" key="1">
    <source>
        <dbReference type="EMBL" id="MBD3871018.1"/>
    </source>
</evidence>
<dbReference type="Gene3D" id="3.90.226.10">
    <property type="entry name" value="2-enoyl-CoA Hydratase, Chain A, domain 1"/>
    <property type="match status" value="1"/>
</dbReference>
<dbReference type="GO" id="GO:0004165">
    <property type="term" value="F:delta(3)-delta(2)-enoyl-CoA isomerase activity"/>
    <property type="evidence" value="ECO:0007669"/>
    <property type="project" value="TreeGrafter"/>
</dbReference>
<dbReference type="Proteomes" id="UP000598633">
    <property type="component" value="Unassembled WGS sequence"/>
</dbReference>
<organism evidence="1 2">
    <name type="scientific">Candidatus Sulfomarinibacter kjeldsenii</name>
    <dbReference type="NCBI Taxonomy" id="2885994"/>
    <lineage>
        <taxon>Bacteria</taxon>
        <taxon>Pseudomonadati</taxon>
        <taxon>Acidobacteriota</taxon>
        <taxon>Thermoanaerobaculia</taxon>
        <taxon>Thermoanaerobaculales</taxon>
        <taxon>Candidatus Sulfomarinibacteraceae</taxon>
        <taxon>Candidatus Sulfomarinibacter</taxon>
    </lineage>
</organism>
<dbReference type="Pfam" id="PF00378">
    <property type="entry name" value="ECH_1"/>
    <property type="match status" value="1"/>
</dbReference>
<sequence>MAKDVLVHEENRSIHRLVMDHGPNALDPALMSALRKSLSRLAEDGAPCVVLASSHPTLFCPGWNLKLLAHADRDEVGEFLQAFNTLILDLFSYPGPTAAAIGGHSVAAGCLVSLCCDLRVMATGQARQGLSELNLGVPVPGSCLRMMRARLSSPALDELVFRGEGCTATRARELGIVHRTAAAADTLAVTELELGKLAGRPRQAFVESKRFLFGDTWEAMRRGAPDEDAAFLDCWFQKETRERIASVANQLRQ</sequence>
<reference evidence="1 2" key="1">
    <citation type="submission" date="2020-08" db="EMBL/GenBank/DDBJ databases">
        <title>Acidobacteriota in marine sediments use diverse sulfur dissimilation pathways.</title>
        <authorList>
            <person name="Wasmund K."/>
        </authorList>
    </citation>
    <scope>NUCLEOTIDE SEQUENCE [LARGE SCALE GENOMIC DNA]</scope>
    <source>
        <strain evidence="1">MAG AM3-A</strain>
    </source>
</reference>
<protein>
    <submittedName>
        <fullName evidence="1">Enoyl-CoA hydratase/isomerase family protein</fullName>
    </submittedName>
</protein>
<dbReference type="AlphaFoldDB" id="A0A8J6Y5G6"/>
<dbReference type="PANTHER" id="PTHR11941">
    <property type="entry name" value="ENOYL-COA HYDRATASE-RELATED"/>
    <property type="match status" value="1"/>
</dbReference>
<dbReference type="CDD" id="cd06558">
    <property type="entry name" value="crotonase-like"/>
    <property type="match status" value="1"/>
</dbReference>
<dbReference type="GO" id="GO:0006635">
    <property type="term" value="P:fatty acid beta-oxidation"/>
    <property type="evidence" value="ECO:0007669"/>
    <property type="project" value="TreeGrafter"/>
</dbReference>
<gene>
    <name evidence="1" type="ORF">IFJ97_06625</name>
</gene>
<dbReference type="PANTHER" id="PTHR11941:SF75">
    <property type="entry name" value="ENOYL-COA HYDRATASE_ISOMERASE FAMILY PROTEIN"/>
    <property type="match status" value="1"/>
</dbReference>